<keyword evidence="3" id="KW-1185">Reference proteome</keyword>
<evidence type="ECO:0000313" key="2">
    <source>
        <dbReference type="EMBL" id="KAL3319144.1"/>
    </source>
</evidence>
<feature type="compositionally biased region" description="Low complexity" evidence="1">
    <location>
        <begin position="65"/>
        <end position="79"/>
    </location>
</feature>
<proteinExistence type="predicted"/>
<protein>
    <submittedName>
        <fullName evidence="2">Uncharacterized protein</fullName>
    </submittedName>
</protein>
<feature type="compositionally biased region" description="Polar residues" evidence="1">
    <location>
        <begin position="1"/>
        <end position="16"/>
    </location>
</feature>
<name>A0ABD2QHY8_9PLAT</name>
<sequence>MASSRTANILKSSSGRSDFGKSLKEDTSESCSADDSCASMLLVSKRKRGPGRPVEAQDHCRILPSLSSDSDSSLSASSSIKRPPRDLDSDAYSAIKQNSKPQLSFIQSISNVPVKCIPKEAAARAREVVFV</sequence>
<feature type="region of interest" description="Disordered" evidence="1">
    <location>
        <begin position="46"/>
        <end position="88"/>
    </location>
</feature>
<dbReference type="AlphaFoldDB" id="A0ABD2QHY8"/>
<organism evidence="2 3">
    <name type="scientific">Cichlidogyrus casuarinus</name>
    <dbReference type="NCBI Taxonomy" id="1844966"/>
    <lineage>
        <taxon>Eukaryota</taxon>
        <taxon>Metazoa</taxon>
        <taxon>Spiralia</taxon>
        <taxon>Lophotrochozoa</taxon>
        <taxon>Platyhelminthes</taxon>
        <taxon>Monogenea</taxon>
        <taxon>Monopisthocotylea</taxon>
        <taxon>Dactylogyridea</taxon>
        <taxon>Ancyrocephalidae</taxon>
        <taxon>Cichlidogyrus</taxon>
    </lineage>
</organism>
<gene>
    <name evidence="2" type="ORF">Ciccas_002181</name>
</gene>
<comment type="caution">
    <text evidence="2">The sequence shown here is derived from an EMBL/GenBank/DDBJ whole genome shotgun (WGS) entry which is preliminary data.</text>
</comment>
<evidence type="ECO:0000256" key="1">
    <source>
        <dbReference type="SAM" id="MobiDB-lite"/>
    </source>
</evidence>
<feature type="compositionally biased region" description="Basic and acidic residues" evidence="1">
    <location>
        <begin position="18"/>
        <end position="27"/>
    </location>
</feature>
<evidence type="ECO:0000313" key="3">
    <source>
        <dbReference type="Proteomes" id="UP001626550"/>
    </source>
</evidence>
<feature type="region of interest" description="Disordered" evidence="1">
    <location>
        <begin position="1"/>
        <end position="32"/>
    </location>
</feature>
<dbReference type="Proteomes" id="UP001626550">
    <property type="component" value="Unassembled WGS sequence"/>
</dbReference>
<dbReference type="EMBL" id="JBJKFK010000166">
    <property type="protein sequence ID" value="KAL3319144.1"/>
    <property type="molecule type" value="Genomic_DNA"/>
</dbReference>
<reference evidence="2 3" key="1">
    <citation type="submission" date="2024-11" db="EMBL/GenBank/DDBJ databases">
        <title>Adaptive evolution of stress response genes in parasites aligns with host niche diversity.</title>
        <authorList>
            <person name="Hahn C."/>
            <person name="Resl P."/>
        </authorList>
    </citation>
    <scope>NUCLEOTIDE SEQUENCE [LARGE SCALE GENOMIC DNA]</scope>
    <source>
        <strain evidence="2">EGGRZ-B1_66</strain>
        <tissue evidence="2">Body</tissue>
    </source>
</reference>
<accession>A0ABD2QHY8</accession>